<dbReference type="Proteomes" id="UP000582659">
    <property type="component" value="Unassembled WGS sequence"/>
</dbReference>
<gene>
    <name evidence="2" type="ORF">BXYJ_LOCUS5613</name>
</gene>
<evidence type="ECO:0000313" key="2">
    <source>
        <dbReference type="EMBL" id="CAD5219307.1"/>
    </source>
</evidence>
<keyword evidence="1" id="KW-0732">Signal</keyword>
<protein>
    <submittedName>
        <fullName evidence="2">(pine wood nematode) hypothetical protein</fullName>
    </submittedName>
</protein>
<dbReference type="SMR" id="A0A1I7RQE5"/>
<organism evidence="3 5">
    <name type="scientific">Bursaphelenchus xylophilus</name>
    <name type="common">Pinewood nematode worm</name>
    <name type="synonym">Aphelenchoides xylophilus</name>
    <dbReference type="NCBI Taxonomy" id="6326"/>
    <lineage>
        <taxon>Eukaryota</taxon>
        <taxon>Metazoa</taxon>
        <taxon>Ecdysozoa</taxon>
        <taxon>Nematoda</taxon>
        <taxon>Chromadorea</taxon>
        <taxon>Rhabditida</taxon>
        <taxon>Tylenchina</taxon>
        <taxon>Tylenchomorpha</taxon>
        <taxon>Aphelenchoidea</taxon>
        <taxon>Aphelenchoididae</taxon>
        <taxon>Bursaphelenchus</taxon>
    </lineage>
</organism>
<dbReference type="Proteomes" id="UP000095284">
    <property type="component" value="Unplaced"/>
</dbReference>
<evidence type="ECO:0000256" key="1">
    <source>
        <dbReference type="SAM" id="SignalP"/>
    </source>
</evidence>
<accession>A0A1I7RQE5</accession>
<dbReference type="EMBL" id="CAJFDI010000003">
    <property type="protein sequence ID" value="CAD5219307.1"/>
    <property type="molecule type" value="Genomic_DNA"/>
</dbReference>
<reference evidence="5" key="1">
    <citation type="submission" date="2016-11" db="UniProtKB">
        <authorList>
            <consortium name="WormBaseParasite"/>
        </authorList>
    </citation>
    <scope>IDENTIFICATION</scope>
</reference>
<dbReference type="AlphaFoldDB" id="A0A1I7RQE5"/>
<dbReference type="Proteomes" id="UP000659654">
    <property type="component" value="Unassembled WGS sequence"/>
</dbReference>
<dbReference type="EMBL" id="CAJFCV020000003">
    <property type="protein sequence ID" value="CAG9104456.1"/>
    <property type="molecule type" value="Genomic_DNA"/>
</dbReference>
<evidence type="ECO:0000313" key="4">
    <source>
        <dbReference type="Proteomes" id="UP000659654"/>
    </source>
</evidence>
<evidence type="ECO:0000313" key="3">
    <source>
        <dbReference type="Proteomes" id="UP000095284"/>
    </source>
</evidence>
<evidence type="ECO:0000313" key="5">
    <source>
        <dbReference type="WBParaSite" id="BXY_0293800.1"/>
    </source>
</evidence>
<name>A0A1I7RQE5_BURXY</name>
<keyword evidence="4" id="KW-1185">Reference proteome</keyword>
<proteinExistence type="predicted"/>
<dbReference type="WBParaSite" id="BXY_0293800.1">
    <property type="protein sequence ID" value="BXY_0293800.1"/>
    <property type="gene ID" value="BXY_0293800"/>
</dbReference>
<sequence>MLGSVKLVCLLVVVGVSAEPWANKMVGNTKLIDMFSYRALFMMPQSVKNTLKQFTLKDVQDLKKVVQQLPQATSLPAALQLVETNSPKVHQQIKSYIQTAQEKFVAKKKELSPDAIKFFDDLENVMADSMKKSAKIIANINPKTKASILKAFPHLEEALNTPAAKNALQDARVALAV</sequence>
<feature type="chain" id="PRO_5036308636" evidence="1">
    <location>
        <begin position="19"/>
        <end position="177"/>
    </location>
</feature>
<feature type="signal peptide" evidence="1">
    <location>
        <begin position="1"/>
        <end position="18"/>
    </location>
</feature>
<reference evidence="2" key="2">
    <citation type="submission" date="2020-09" db="EMBL/GenBank/DDBJ databases">
        <authorList>
            <person name="Kikuchi T."/>
        </authorList>
    </citation>
    <scope>NUCLEOTIDE SEQUENCE</scope>
    <source>
        <strain evidence="2">Ka4C1</strain>
    </source>
</reference>
<dbReference type="Gene3D" id="1.20.120.1100">
    <property type="match status" value="1"/>
</dbReference>